<name>A0ABT9Z3D2_9BACI</name>
<dbReference type="EMBL" id="JAUSTZ010000004">
    <property type="protein sequence ID" value="MDQ0226312.1"/>
    <property type="molecule type" value="Genomic_DNA"/>
</dbReference>
<dbReference type="PRINTS" id="PR00502">
    <property type="entry name" value="NUDIXFAMILY"/>
</dbReference>
<comment type="caution">
    <text evidence="5">The sequence shown here is derived from an EMBL/GenBank/DDBJ whole genome shotgun (WGS) entry which is preliminary data.</text>
</comment>
<dbReference type="PANTHER" id="PTHR43046:SF2">
    <property type="entry name" value="8-OXO-DGTP DIPHOSPHATASE-RELATED"/>
    <property type="match status" value="1"/>
</dbReference>
<dbReference type="Gene3D" id="3.90.79.10">
    <property type="entry name" value="Nucleoside Triphosphate Pyrophosphohydrolase"/>
    <property type="match status" value="1"/>
</dbReference>
<dbReference type="InterPro" id="IPR020084">
    <property type="entry name" value="NUDIX_hydrolase_CS"/>
</dbReference>
<dbReference type="SUPFAM" id="SSF55811">
    <property type="entry name" value="Nudix"/>
    <property type="match status" value="1"/>
</dbReference>
<dbReference type="PANTHER" id="PTHR43046">
    <property type="entry name" value="GDP-MANNOSE MANNOSYL HYDROLASE"/>
    <property type="match status" value="1"/>
</dbReference>
<dbReference type="InterPro" id="IPR000086">
    <property type="entry name" value="NUDIX_hydrolase_dom"/>
</dbReference>
<evidence type="ECO:0000256" key="1">
    <source>
        <dbReference type="ARBA" id="ARBA00001946"/>
    </source>
</evidence>
<dbReference type="PROSITE" id="PS00893">
    <property type="entry name" value="NUDIX_BOX"/>
    <property type="match status" value="1"/>
</dbReference>
<evidence type="ECO:0000313" key="5">
    <source>
        <dbReference type="EMBL" id="MDQ0226312.1"/>
    </source>
</evidence>
<evidence type="ECO:0000256" key="2">
    <source>
        <dbReference type="ARBA" id="ARBA00022801"/>
    </source>
</evidence>
<dbReference type="PROSITE" id="PS51462">
    <property type="entry name" value="NUDIX"/>
    <property type="match status" value="1"/>
</dbReference>
<evidence type="ECO:0000259" key="4">
    <source>
        <dbReference type="PROSITE" id="PS51462"/>
    </source>
</evidence>
<dbReference type="InterPro" id="IPR015797">
    <property type="entry name" value="NUDIX_hydrolase-like_dom_sf"/>
</dbReference>
<dbReference type="InterPro" id="IPR020476">
    <property type="entry name" value="Nudix_hydrolase"/>
</dbReference>
<dbReference type="Pfam" id="PF00293">
    <property type="entry name" value="NUDIX"/>
    <property type="match status" value="1"/>
</dbReference>
<evidence type="ECO:0000313" key="6">
    <source>
        <dbReference type="Proteomes" id="UP001232245"/>
    </source>
</evidence>
<comment type="similarity">
    <text evidence="3">Belongs to the Nudix hydrolase family.</text>
</comment>
<keyword evidence="6" id="KW-1185">Reference proteome</keyword>
<sequence length="148" mass="16809">MADYIKDIRNLIGTRPLIVVGSTIIVLNDKNELLLQLRADTKDWGLPGGGMELGETLEETAKRELFEETGLTAETFEFIEILSGEEYYFKYPNGDEVYNVIALYIAKEVTGELFERDGESLELSYFPINNLPSSIEGRAKLILEKYFN</sequence>
<reference evidence="5 6" key="1">
    <citation type="submission" date="2023-07" db="EMBL/GenBank/DDBJ databases">
        <title>Genomic Encyclopedia of Type Strains, Phase IV (KMG-IV): sequencing the most valuable type-strain genomes for metagenomic binning, comparative biology and taxonomic classification.</title>
        <authorList>
            <person name="Goeker M."/>
        </authorList>
    </citation>
    <scope>NUCLEOTIDE SEQUENCE [LARGE SCALE GENOMIC DNA]</scope>
    <source>
        <strain evidence="5 6">DSM 17723</strain>
    </source>
</reference>
<organism evidence="5 6">
    <name type="scientific">Metabacillus niabensis</name>
    <dbReference type="NCBI Taxonomy" id="324854"/>
    <lineage>
        <taxon>Bacteria</taxon>
        <taxon>Bacillati</taxon>
        <taxon>Bacillota</taxon>
        <taxon>Bacilli</taxon>
        <taxon>Bacillales</taxon>
        <taxon>Bacillaceae</taxon>
        <taxon>Metabacillus</taxon>
    </lineage>
</organism>
<feature type="domain" description="Nudix hydrolase" evidence="4">
    <location>
        <begin position="17"/>
        <end position="148"/>
    </location>
</feature>
<accession>A0ABT9Z3D2</accession>
<comment type="cofactor">
    <cofactor evidence="1">
        <name>Mg(2+)</name>
        <dbReference type="ChEBI" id="CHEBI:18420"/>
    </cofactor>
</comment>
<evidence type="ECO:0000256" key="3">
    <source>
        <dbReference type="RuleBase" id="RU003476"/>
    </source>
</evidence>
<protein>
    <submittedName>
        <fullName evidence="5">Mutator protein MutT</fullName>
    </submittedName>
</protein>
<keyword evidence="2 3" id="KW-0378">Hydrolase</keyword>
<proteinExistence type="inferred from homology"/>
<gene>
    <name evidence="5" type="ORF">J2S02_002657</name>
</gene>
<dbReference type="RefSeq" id="WP_095300264.1">
    <property type="nucleotide sequence ID" value="NZ_JAUSTZ010000004.1"/>
</dbReference>
<dbReference type="Proteomes" id="UP001232245">
    <property type="component" value="Unassembled WGS sequence"/>
</dbReference>
<dbReference type="CDD" id="cd04677">
    <property type="entry name" value="NUDIX_Hydrolase"/>
    <property type="match status" value="1"/>
</dbReference>